<dbReference type="EMBL" id="JAKMXF010000307">
    <property type="protein sequence ID" value="KAI6651111.1"/>
    <property type="molecule type" value="Genomic_DNA"/>
</dbReference>
<reference evidence="2 3" key="1">
    <citation type="journal article" date="2023" name="BMC Biol.">
        <title>The compact genome of the sponge Oopsacas minuta (Hexactinellida) is lacking key metazoan core genes.</title>
        <authorList>
            <person name="Santini S."/>
            <person name="Schenkelaars Q."/>
            <person name="Jourda C."/>
            <person name="Duchesne M."/>
            <person name="Belahbib H."/>
            <person name="Rocher C."/>
            <person name="Selva M."/>
            <person name="Riesgo A."/>
            <person name="Vervoort M."/>
            <person name="Leys S.P."/>
            <person name="Kodjabachian L."/>
            <person name="Le Bivic A."/>
            <person name="Borchiellini C."/>
            <person name="Claverie J.M."/>
            <person name="Renard E."/>
        </authorList>
    </citation>
    <scope>NUCLEOTIDE SEQUENCE [LARGE SCALE GENOMIC DNA]</scope>
    <source>
        <strain evidence="2">SPO-2</strain>
    </source>
</reference>
<name>A0AAV7JQI2_9METZ</name>
<comment type="caution">
    <text evidence="2">The sequence shown here is derived from an EMBL/GenBank/DDBJ whole genome shotgun (WGS) entry which is preliminary data.</text>
</comment>
<protein>
    <submittedName>
        <fullName evidence="2">Uncharacterized protein</fullName>
    </submittedName>
</protein>
<accession>A0AAV7JQI2</accession>
<dbReference type="SUPFAM" id="SSF53098">
    <property type="entry name" value="Ribonuclease H-like"/>
    <property type="match status" value="1"/>
</dbReference>
<dbReference type="InterPro" id="IPR012337">
    <property type="entry name" value="RNaseH-like_sf"/>
</dbReference>
<dbReference type="GO" id="GO:0003676">
    <property type="term" value="F:nucleic acid binding"/>
    <property type="evidence" value="ECO:0007669"/>
    <property type="project" value="InterPro"/>
</dbReference>
<evidence type="ECO:0000313" key="3">
    <source>
        <dbReference type="Proteomes" id="UP001165289"/>
    </source>
</evidence>
<sequence length="149" mass="17387">MQRTQCTNKNSKRSRKQYRRGIIQRVLPISRDREKRTTPYHPKTDRIAERNIGMIKQVIRCLQLDRRLPKGSWPSLLTEASFHRNGMTNGTSSVSPHMLVRGQQPRSPMDSWYDTLKEGGTNSYEEYLSSLKLKQETLRQIAQENAVEI</sequence>
<evidence type="ECO:0000313" key="2">
    <source>
        <dbReference type="EMBL" id="KAI6651111.1"/>
    </source>
</evidence>
<evidence type="ECO:0000256" key="1">
    <source>
        <dbReference type="SAM" id="MobiDB-lite"/>
    </source>
</evidence>
<dbReference type="InterPro" id="IPR036397">
    <property type="entry name" value="RNaseH_sf"/>
</dbReference>
<feature type="region of interest" description="Disordered" evidence="1">
    <location>
        <begin position="87"/>
        <end position="108"/>
    </location>
</feature>
<gene>
    <name evidence="2" type="ORF">LOD99_5462</name>
</gene>
<proteinExistence type="predicted"/>
<keyword evidence="3" id="KW-1185">Reference proteome</keyword>
<dbReference type="AlphaFoldDB" id="A0AAV7JQI2"/>
<organism evidence="2 3">
    <name type="scientific">Oopsacas minuta</name>
    <dbReference type="NCBI Taxonomy" id="111878"/>
    <lineage>
        <taxon>Eukaryota</taxon>
        <taxon>Metazoa</taxon>
        <taxon>Porifera</taxon>
        <taxon>Hexactinellida</taxon>
        <taxon>Hexasterophora</taxon>
        <taxon>Lyssacinosida</taxon>
        <taxon>Leucopsacidae</taxon>
        <taxon>Oopsacas</taxon>
    </lineage>
</organism>
<dbReference type="Gene3D" id="3.30.420.10">
    <property type="entry name" value="Ribonuclease H-like superfamily/Ribonuclease H"/>
    <property type="match status" value="1"/>
</dbReference>
<dbReference type="Proteomes" id="UP001165289">
    <property type="component" value="Unassembled WGS sequence"/>
</dbReference>